<evidence type="ECO:0000313" key="3">
    <source>
        <dbReference type="WBParaSite" id="TREG1_111920.8"/>
    </source>
</evidence>
<evidence type="ECO:0000313" key="1">
    <source>
        <dbReference type="Proteomes" id="UP000050795"/>
    </source>
</evidence>
<protein>
    <submittedName>
        <fullName evidence="2 3">Uncharacterized protein</fullName>
    </submittedName>
</protein>
<accession>A0AA85IYL2</accession>
<reference evidence="2 3" key="2">
    <citation type="submission" date="2023-11" db="UniProtKB">
        <authorList>
            <consortium name="WormBaseParasite"/>
        </authorList>
    </citation>
    <scope>IDENTIFICATION</scope>
</reference>
<name>A0AA85IYL2_TRIRE</name>
<dbReference type="WBParaSite" id="TREG1_111920.8">
    <property type="protein sequence ID" value="TREG1_111920.8"/>
    <property type="gene ID" value="TREG1_111920"/>
</dbReference>
<organism evidence="1 2">
    <name type="scientific">Trichobilharzia regenti</name>
    <name type="common">Nasal bird schistosome</name>
    <dbReference type="NCBI Taxonomy" id="157069"/>
    <lineage>
        <taxon>Eukaryota</taxon>
        <taxon>Metazoa</taxon>
        <taxon>Spiralia</taxon>
        <taxon>Lophotrochozoa</taxon>
        <taxon>Platyhelminthes</taxon>
        <taxon>Trematoda</taxon>
        <taxon>Digenea</taxon>
        <taxon>Strigeidida</taxon>
        <taxon>Schistosomatoidea</taxon>
        <taxon>Schistosomatidae</taxon>
        <taxon>Trichobilharzia</taxon>
    </lineage>
</organism>
<sequence length="201" mass="22436">MTQVIGWRVRNWLSDLPRSSAFKHHRYALNSGPFSASQGRFTNLGSPSSTFTLSPSSSQMNFSTGLQHNKRCRRPSALMRAFVAQIPQICPSCESLVPNTSSTDQLGHCRTCIQGNSKLMNIGVIKLGCAINHIQSQLNRLETICTYCTVNRGILCDTIWLCNNFNCPVNSKRLLASADLAMLWTRYSKCLNSQIDTVNSW</sequence>
<keyword evidence="1" id="KW-1185">Reference proteome</keyword>
<dbReference type="Proteomes" id="UP000050795">
    <property type="component" value="Unassembled WGS sequence"/>
</dbReference>
<proteinExistence type="predicted"/>
<reference evidence="1" key="1">
    <citation type="submission" date="2022-06" db="EMBL/GenBank/DDBJ databases">
        <authorList>
            <person name="Berger JAMES D."/>
            <person name="Berger JAMES D."/>
        </authorList>
    </citation>
    <scope>NUCLEOTIDE SEQUENCE [LARGE SCALE GENOMIC DNA]</scope>
</reference>
<evidence type="ECO:0000313" key="2">
    <source>
        <dbReference type="WBParaSite" id="TREG1_111920.7"/>
    </source>
</evidence>
<dbReference type="WBParaSite" id="TREG1_111920.7">
    <property type="protein sequence ID" value="TREG1_111920.7"/>
    <property type="gene ID" value="TREG1_111920"/>
</dbReference>
<dbReference type="AlphaFoldDB" id="A0AA85IYL2"/>